<protein>
    <submittedName>
        <fullName evidence="1">Uncharacterized protein</fullName>
    </submittedName>
</protein>
<organism evidence="1 2">
    <name type="scientific">Armatimonas rosea</name>
    <dbReference type="NCBI Taxonomy" id="685828"/>
    <lineage>
        <taxon>Bacteria</taxon>
        <taxon>Bacillati</taxon>
        <taxon>Armatimonadota</taxon>
        <taxon>Armatimonadia</taxon>
        <taxon>Armatimonadales</taxon>
        <taxon>Armatimonadaceae</taxon>
        <taxon>Armatimonas</taxon>
    </lineage>
</organism>
<name>A0A7W9W6R0_ARMRO</name>
<reference evidence="1 2" key="1">
    <citation type="submission" date="2020-08" db="EMBL/GenBank/DDBJ databases">
        <title>Genomic Encyclopedia of Type Strains, Phase IV (KMG-IV): sequencing the most valuable type-strain genomes for metagenomic binning, comparative biology and taxonomic classification.</title>
        <authorList>
            <person name="Goeker M."/>
        </authorList>
    </citation>
    <scope>NUCLEOTIDE SEQUENCE [LARGE SCALE GENOMIC DNA]</scope>
    <source>
        <strain evidence="1 2">DSM 23562</strain>
    </source>
</reference>
<sequence>MLPFFSSPTGRKRCIAALSALAALPFIVSSLTLLVGLYRRHTSYQLARQKGLPLNQAELPHAPVPAPDQNAGPILRNLMVHQNVFTPHWVEAATRLVKSAKNLDTPQAERYKATFQEGLVKHQRLLADLETATQRPYCELELTFAPNTSLDQETLTVFRSGATLLTARALLASDPAAAFADIRRAAQLGNLVAQTPCVFAATMAHESHSIASEGYLALVERFGPSPEATKTLTSFAALPKPDFFLRGEIVHSLAVAQRLREGKLSLGSGLAPASSVVLLPLWEAQLLRFWQETYKTLRSHRTSSTALLTRLRTLEDTWYGKPSGSFLGTVRHLPNYLVARQGPPLSSIVEQTQYEAKLQRQRREEASKREKERGVSG</sequence>
<dbReference type="RefSeq" id="WP_184196555.1">
    <property type="nucleotide sequence ID" value="NZ_JACHGW010000002.1"/>
</dbReference>
<comment type="caution">
    <text evidence="1">The sequence shown here is derived from an EMBL/GenBank/DDBJ whole genome shotgun (WGS) entry which is preliminary data.</text>
</comment>
<accession>A0A7W9W6R0</accession>
<dbReference type="EMBL" id="JACHGW010000002">
    <property type="protein sequence ID" value="MBB6050853.1"/>
    <property type="molecule type" value="Genomic_DNA"/>
</dbReference>
<evidence type="ECO:0000313" key="1">
    <source>
        <dbReference type="EMBL" id="MBB6050853.1"/>
    </source>
</evidence>
<dbReference type="Proteomes" id="UP000520814">
    <property type="component" value="Unassembled WGS sequence"/>
</dbReference>
<evidence type="ECO:0000313" key="2">
    <source>
        <dbReference type="Proteomes" id="UP000520814"/>
    </source>
</evidence>
<gene>
    <name evidence="1" type="ORF">HNQ39_002644</name>
</gene>
<keyword evidence="2" id="KW-1185">Reference proteome</keyword>
<proteinExistence type="predicted"/>
<dbReference type="AlphaFoldDB" id="A0A7W9W6R0"/>